<dbReference type="InterPro" id="IPR039683">
    <property type="entry name" value="Lsm12-like"/>
</dbReference>
<dbReference type="Pfam" id="PF09793">
    <property type="entry name" value="AD"/>
    <property type="match status" value="1"/>
</dbReference>
<comment type="caution">
    <text evidence="2">The sequence shown here is derived from an EMBL/GenBank/DDBJ whole genome shotgun (WGS) entry which is preliminary data.</text>
</comment>
<evidence type="ECO:0000313" key="2">
    <source>
        <dbReference type="EMBL" id="KAL3098050.1"/>
    </source>
</evidence>
<evidence type="ECO:0000259" key="1">
    <source>
        <dbReference type="PROSITE" id="PS52001"/>
    </source>
</evidence>
<dbReference type="InterPro" id="IPR047574">
    <property type="entry name" value="AD"/>
</dbReference>
<dbReference type="Proteomes" id="UP001620626">
    <property type="component" value="Unassembled WGS sequence"/>
</dbReference>
<gene>
    <name evidence="2" type="ORF">niasHT_027595</name>
</gene>
<dbReference type="EMBL" id="JBICBT010000830">
    <property type="protein sequence ID" value="KAL3098050.1"/>
    <property type="molecule type" value="Genomic_DNA"/>
</dbReference>
<accession>A0ABD2K5N7</accession>
<feature type="domain" description="AD" evidence="1">
    <location>
        <begin position="88"/>
        <end position="185"/>
    </location>
</feature>
<name>A0ABD2K5N7_9BILA</name>
<dbReference type="PROSITE" id="PS52001">
    <property type="entry name" value="AD"/>
    <property type="match status" value="1"/>
</dbReference>
<reference evidence="2 3" key="1">
    <citation type="submission" date="2024-10" db="EMBL/GenBank/DDBJ databases">
        <authorList>
            <person name="Kim D."/>
        </authorList>
    </citation>
    <scope>NUCLEOTIDE SEQUENCE [LARGE SCALE GENOMIC DNA]</scope>
    <source>
        <strain evidence="2">BH-2024</strain>
    </source>
</reference>
<keyword evidence="3" id="KW-1185">Reference proteome</keyword>
<dbReference type="InterPro" id="IPR019181">
    <property type="entry name" value="LSM12_ABD"/>
</dbReference>
<protein>
    <recommendedName>
        <fullName evidence="1">AD domain-containing protein</fullName>
    </recommendedName>
</protein>
<dbReference type="PANTHER" id="PTHR13542">
    <property type="entry name" value="LSM12 HOMOLOG"/>
    <property type="match status" value="1"/>
</dbReference>
<dbReference type="AlphaFoldDB" id="A0ABD2K5N7"/>
<proteinExistence type="predicted"/>
<organism evidence="2 3">
    <name type="scientific">Heterodera trifolii</name>
    <dbReference type="NCBI Taxonomy" id="157864"/>
    <lineage>
        <taxon>Eukaryota</taxon>
        <taxon>Metazoa</taxon>
        <taxon>Ecdysozoa</taxon>
        <taxon>Nematoda</taxon>
        <taxon>Chromadorea</taxon>
        <taxon>Rhabditida</taxon>
        <taxon>Tylenchina</taxon>
        <taxon>Tylenchomorpha</taxon>
        <taxon>Tylenchoidea</taxon>
        <taxon>Heteroderidae</taxon>
        <taxon>Heteroderinae</taxon>
        <taxon>Heterodera</taxon>
    </lineage>
</organism>
<sequence>MNHCELATSSSTTIDELQNGDRLQCSTRMQKFSGELLLVDRREGIFVLRERKGNERQFNIHFVRFAELQSLKKLSSPPSNFDGICHVPTDSPATARDRLVKAEQRLSQLWVDKTPSEAAKRTFIELKRIFDDVVWDGESIKVLKCVVVTAPFDENGVECIDSRASSVGTLARVKKILARRSSPSSSGCCSVSSASSRTVLPPPLPQHCVSVSSSSSSPSTLFQPVDKTTASAVCESDTLRPPSSSVVADLFLDASPQSEVPKALARTVSPLLSSQCFSSSEELEMVTPPTID</sequence>
<evidence type="ECO:0000313" key="3">
    <source>
        <dbReference type="Proteomes" id="UP001620626"/>
    </source>
</evidence>